<keyword evidence="2" id="KW-1185">Reference proteome</keyword>
<gene>
    <name evidence="1" type="ORF">FVB9532_01570</name>
</gene>
<reference evidence="1" key="1">
    <citation type="submission" date="2019-09" db="EMBL/GenBank/DDBJ databases">
        <authorList>
            <person name="Rodrigo-Torres L."/>
            <person name="Arahal R. D."/>
            <person name="Lucena T."/>
        </authorList>
    </citation>
    <scope>NUCLEOTIDE SEQUENCE</scope>
    <source>
        <strain evidence="1">ISS653</strain>
    </source>
</reference>
<evidence type="ECO:0000313" key="1">
    <source>
        <dbReference type="EMBL" id="VVV00301.1"/>
    </source>
</evidence>
<protein>
    <submittedName>
        <fullName evidence="1">Uncharacterized protein</fullName>
    </submittedName>
</protein>
<name>A0AC61Y741_9FLAO</name>
<sequence>MDIKKDNKWIADCKKATTTIMSEMKEKLPDFKLIDQDLKRGTSFYVLIYGFNDLIIKIGGYRGDIEFELYINDNFISLRNEDDRFSELHTASENNFIIAINLIKKYLKANNHI</sequence>
<dbReference type="Proteomes" id="UP000356253">
    <property type="component" value="Unassembled WGS sequence"/>
</dbReference>
<dbReference type="EMBL" id="CABVMM010000005">
    <property type="protein sequence ID" value="VVV00301.1"/>
    <property type="molecule type" value="Genomic_DNA"/>
</dbReference>
<proteinExistence type="predicted"/>
<organism evidence="1 2">
    <name type="scientific">Mesonia oceanica</name>
    <dbReference type="NCBI Taxonomy" id="2687242"/>
    <lineage>
        <taxon>Bacteria</taxon>
        <taxon>Pseudomonadati</taxon>
        <taxon>Bacteroidota</taxon>
        <taxon>Flavobacteriia</taxon>
        <taxon>Flavobacteriales</taxon>
        <taxon>Flavobacteriaceae</taxon>
        <taxon>Mesonia</taxon>
    </lineage>
</organism>
<evidence type="ECO:0000313" key="2">
    <source>
        <dbReference type="Proteomes" id="UP000356253"/>
    </source>
</evidence>
<accession>A0AC61Y741</accession>
<comment type="caution">
    <text evidence="1">The sequence shown here is derived from an EMBL/GenBank/DDBJ whole genome shotgun (WGS) entry which is preliminary data.</text>
</comment>